<dbReference type="GO" id="GO:0045454">
    <property type="term" value="P:cell redox homeostasis"/>
    <property type="evidence" value="ECO:0007669"/>
    <property type="project" value="TreeGrafter"/>
</dbReference>
<keyword evidence="3" id="KW-0575">Peroxidase</keyword>
<evidence type="ECO:0000256" key="11">
    <source>
        <dbReference type="ARBA" id="ARBA00049091"/>
    </source>
</evidence>
<keyword evidence="4" id="KW-0049">Antioxidant</keyword>
<evidence type="ECO:0000256" key="4">
    <source>
        <dbReference type="ARBA" id="ARBA00022862"/>
    </source>
</evidence>
<evidence type="ECO:0000256" key="5">
    <source>
        <dbReference type="ARBA" id="ARBA00023002"/>
    </source>
</evidence>
<evidence type="ECO:0000256" key="9">
    <source>
        <dbReference type="ARBA" id="ARBA00038489"/>
    </source>
</evidence>
<evidence type="ECO:0000256" key="10">
    <source>
        <dbReference type="ARBA" id="ARBA00042639"/>
    </source>
</evidence>
<keyword evidence="7" id="KW-0676">Redox-active center</keyword>
<feature type="domain" description="Thioredoxin" evidence="12">
    <location>
        <begin position="58"/>
        <end position="231"/>
    </location>
</feature>
<organism evidence="13 14">
    <name type="scientific">Candidatus Sulfotelmatobacter kueseliae</name>
    <dbReference type="NCBI Taxonomy" id="2042962"/>
    <lineage>
        <taxon>Bacteria</taxon>
        <taxon>Pseudomonadati</taxon>
        <taxon>Acidobacteriota</taxon>
        <taxon>Terriglobia</taxon>
        <taxon>Terriglobales</taxon>
        <taxon>Candidatus Korobacteraceae</taxon>
        <taxon>Candidatus Sulfotelmatobacter</taxon>
    </lineage>
</organism>
<dbReference type="SUPFAM" id="SSF52833">
    <property type="entry name" value="Thioredoxin-like"/>
    <property type="match status" value="1"/>
</dbReference>
<dbReference type="Gene3D" id="3.40.30.10">
    <property type="entry name" value="Glutaredoxin"/>
    <property type="match status" value="1"/>
</dbReference>
<dbReference type="PROSITE" id="PS51352">
    <property type="entry name" value="THIOREDOXIN_2"/>
    <property type="match status" value="1"/>
</dbReference>
<dbReference type="GO" id="GO:0008379">
    <property type="term" value="F:thioredoxin peroxidase activity"/>
    <property type="evidence" value="ECO:0007669"/>
    <property type="project" value="TreeGrafter"/>
</dbReference>
<evidence type="ECO:0000259" key="12">
    <source>
        <dbReference type="PROSITE" id="PS51352"/>
    </source>
</evidence>
<evidence type="ECO:0000256" key="3">
    <source>
        <dbReference type="ARBA" id="ARBA00022559"/>
    </source>
</evidence>
<dbReference type="EMBL" id="OMOD01000113">
    <property type="protein sequence ID" value="SPF38884.1"/>
    <property type="molecule type" value="Genomic_DNA"/>
</dbReference>
<evidence type="ECO:0000313" key="13">
    <source>
        <dbReference type="EMBL" id="SPF38884.1"/>
    </source>
</evidence>
<protein>
    <recommendedName>
        <fullName evidence="2">thioredoxin-dependent peroxiredoxin</fullName>
        <ecNumber evidence="2">1.11.1.24</ecNumber>
    </recommendedName>
    <alternativeName>
        <fullName evidence="8">Thioredoxin peroxidase</fullName>
    </alternativeName>
    <alternativeName>
        <fullName evidence="10">Thioredoxin-dependent peroxiredoxin Bcp</fullName>
    </alternativeName>
</protein>
<evidence type="ECO:0000256" key="7">
    <source>
        <dbReference type="ARBA" id="ARBA00023284"/>
    </source>
</evidence>
<evidence type="ECO:0000313" key="14">
    <source>
        <dbReference type="Proteomes" id="UP000238701"/>
    </source>
</evidence>
<dbReference type="AlphaFoldDB" id="A0A2U3KGT0"/>
<evidence type="ECO:0000256" key="8">
    <source>
        <dbReference type="ARBA" id="ARBA00032824"/>
    </source>
</evidence>
<reference evidence="14" key="1">
    <citation type="submission" date="2018-02" db="EMBL/GenBank/DDBJ databases">
        <authorList>
            <person name="Hausmann B."/>
        </authorList>
    </citation>
    <scope>NUCLEOTIDE SEQUENCE [LARGE SCALE GENOMIC DNA]</scope>
    <source>
        <strain evidence="14">Peat soil MAG SbA1</strain>
    </source>
</reference>
<keyword evidence="6" id="KW-1015">Disulfide bond</keyword>
<proteinExistence type="inferred from homology"/>
<dbReference type="Pfam" id="PF00578">
    <property type="entry name" value="AhpC-TSA"/>
    <property type="match status" value="1"/>
</dbReference>
<dbReference type="InterPro" id="IPR000866">
    <property type="entry name" value="AhpC/TSA"/>
</dbReference>
<comment type="function">
    <text evidence="1">Thiol-specific peroxidase that catalyzes the reduction of hydrogen peroxide and organic hydroperoxides to water and alcohols, respectively. Plays a role in cell protection against oxidative stress by detoxifying peroxides and as sensor of hydrogen peroxide-mediated signaling events.</text>
</comment>
<keyword evidence="5" id="KW-0560">Oxidoreductase</keyword>
<comment type="similarity">
    <text evidence="9">Belongs to the peroxiredoxin family. BCP/PrxQ subfamily.</text>
</comment>
<evidence type="ECO:0000256" key="6">
    <source>
        <dbReference type="ARBA" id="ARBA00023157"/>
    </source>
</evidence>
<evidence type="ECO:0000256" key="1">
    <source>
        <dbReference type="ARBA" id="ARBA00003330"/>
    </source>
</evidence>
<dbReference type="InterPro" id="IPR050924">
    <property type="entry name" value="Peroxiredoxin_BCP/PrxQ"/>
</dbReference>
<evidence type="ECO:0000256" key="2">
    <source>
        <dbReference type="ARBA" id="ARBA00013017"/>
    </source>
</evidence>
<accession>A0A2U3KGT0</accession>
<dbReference type="GO" id="GO:0005737">
    <property type="term" value="C:cytoplasm"/>
    <property type="evidence" value="ECO:0007669"/>
    <property type="project" value="TreeGrafter"/>
</dbReference>
<comment type="catalytic activity">
    <reaction evidence="11">
        <text>a hydroperoxide + [thioredoxin]-dithiol = an alcohol + [thioredoxin]-disulfide + H2O</text>
        <dbReference type="Rhea" id="RHEA:62620"/>
        <dbReference type="Rhea" id="RHEA-COMP:10698"/>
        <dbReference type="Rhea" id="RHEA-COMP:10700"/>
        <dbReference type="ChEBI" id="CHEBI:15377"/>
        <dbReference type="ChEBI" id="CHEBI:29950"/>
        <dbReference type="ChEBI" id="CHEBI:30879"/>
        <dbReference type="ChEBI" id="CHEBI:35924"/>
        <dbReference type="ChEBI" id="CHEBI:50058"/>
        <dbReference type="EC" id="1.11.1.24"/>
    </reaction>
</comment>
<sequence>MKWRWHEESGSNLDRRPLRQIFAERKDLIAKYVPPETEAIHAQAIAELKLRRMAANILPVGAKAPSFELQDHNGKVVSSSDLLATSQLVLCFIRGRWCPFCVGRMEAMNLIQPQIEEAGATLVAISPQTVKQSFFMHDQHRLRFPLLSDANNRVARQFRLAYRVPAAQEAVYHRAFINLPFANGDDSWELPIPATYIVDRDGTILYASASEDYTERPEPTEIVAALDVASENTMSS</sequence>
<dbReference type="OrthoDB" id="9809746at2"/>
<dbReference type="EC" id="1.11.1.24" evidence="2"/>
<dbReference type="PANTHER" id="PTHR42801">
    <property type="entry name" value="THIOREDOXIN-DEPENDENT PEROXIDE REDUCTASE"/>
    <property type="match status" value="1"/>
</dbReference>
<name>A0A2U3KGT0_9BACT</name>
<dbReference type="PANTHER" id="PTHR42801:SF7">
    <property type="entry name" value="SLL1159 PROTEIN"/>
    <property type="match status" value="1"/>
</dbReference>
<dbReference type="InterPro" id="IPR036249">
    <property type="entry name" value="Thioredoxin-like_sf"/>
</dbReference>
<dbReference type="CDD" id="cd02970">
    <property type="entry name" value="PRX_like2"/>
    <property type="match status" value="1"/>
</dbReference>
<gene>
    <name evidence="13" type="ORF">SBA1_210030</name>
</gene>
<dbReference type="Proteomes" id="UP000238701">
    <property type="component" value="Unassembled WGS sequence"/>
</dbReference>
<dbReference type="InterPro" id="IPR013766">
    <property type="entry name" value="Thioredoxin_domain"/>
</dbReference>
<dbReference type="GO" id="GO:0034599">
    <property type="term" value="P:cellular response to oxidative stress"/>
    <property type="evidence" value="ECO:0007669"/>
    <property type="project" value="TreeGrafter"/>
</dbReference>